<dbReference type="Pfam" id="PF23914">
    <property type="entry name" value="TPR_CcmH_CycH"/>
    <property type="match status" value="1"/>
</dbReference>
<keyword evidence="11" id="KW-1185">Reference proteome</keyword>
<dbReference type="PANTHER" id="PTHR47870">
    <property type="entry name" value="CYTOCHROME C-TYPE BIOGENESIS PROTEIN CCMH"/>
    <property type="match status" value="1"/>
</dbReference>
<dbReference type="InterPro" id="IPR056412">
    <property type="entry name" value="Ig_CycH"/>
</dbReference>
<feature type="transmembrane region" description="Helical" evidence="7">
    <location>
        <begin position="99"/>
        <end position="118"/>
    </location>
</feature>
<evidence type="ECO:0000259" key="9">
    <source>
        <dbReference type="Pfam" id="PF23914"/>
    </source>
</evidence>
<dbReference type="STRING" id="233100.SAMN05216526_1283"/>
<dbReference type="PANTHER" id="PTHR47870:SF4">
    <property type="entry name" value="CYTOCHROME C-TYPE BIOGENESIS PROTEIN CYCH"/>
    <property type="match status" value="1"/>
</dbReference>
<keyword evidence="7" id="KW-1133">Transmembrane helix</keyword>
<keyword evidence="7" id="KW-0472">Membrane</keyword>
<evidence type="ECO:0000313" key="10">
    <source>
        <dbReference type="EMBL" id="SIT70303.1"/>
    </source>
</evidence>
<evidence type="ECO:0000256" key="1">
    <source>
        <dbReference type="ARBA" id="ARBA00004196"/>
    </source>
</evidence>
<keyword evidence="7" id="KW-0812">Transmembrane</keyword>
<evidence type="ECO:0000256" key="6">
    <source>
        <dbReference type="SAM" id="MobiDB-lite"/>
    </source>
</evidence>
<dbReference type="OrthoDB" id="9776053at2"/>
<evidence type="ECO:0000313" key="11">
    <source>
        <dbReference type="Proteomes" id="UP000223759"/>
    </source>
</evidence>
<sequence length="424" mass="46182">MNVSFWLAAGALVLLAAVILLWPFLRSAKTANEVKQRELNITIYRQRLAELDQELASGYLNQEQYDSARAELEDNLLTDVELEPEPESLKSAPKPRQGLTVLAVSAVVVPAFAIYIYLQVHDPDLRPGHISSAPETTMAMPDAADLTAMAQQMETRLGDSPEDAEGWIMLGRTYGFMEQYEDAARAFGRAHSIVGDEADLNVSYAEHLMLASMGAFTPQANALLDTALELEPNHPNALWLKAISHFQTNNFTVSLELLERLVPLVQGDPESEQVVRSALDDVRDALRQSSASPAPAPVPAPQTRLESSETTSIRVQVDLDPALGAELSGEEMVMVFARPVGGPRMPIAVQRVSAQFPLELVLDASHEMMGGASMAQFDQVEVVARVSKSGMAEVQSGDLEGVAEPVNPTLPDARVQIRINRVLP</sequence>
<dbReference type="InterPro" id="IPR011990">
    <property type="entry name" value="TPR-like_helical_dom_sf"/>
</dbReference>
<dbReference type="InterPro" id="IPR017560">
    <property type="entry name" value="Cyt_c_biogenesis_CcmI"/>
</dbReference>
<dbReference type="AlphaFoldDB" id="A0A1R3VYN0"/>
<dbReference type="GO" id="GO:0005886">
    <property type="term" value="C:plasma membrane"/>
    <property type="evidence" value="ECO:0007669"/>
    <property type="project" value="TreeGrafter"/>
</dbReference>
<keyword evidence="2" id="KW-0677">Repeat</keyword>
<dbReference type="Proteomes" id="UP000223759">
    <property type="component" value="Unassembled WGS sequence"/>
</dbReference>
<keyword evidence="3" id="KW-0201">Cytochrome c-type biogenesis</keyword>
<feature type="region of interest" description="Disordered" evidence="6">
    <location>
        <begin position="285"/>
        <end position="310"/>
    </location>
</feature>
<evidence type="ECO:0000256" key="3">
    <source>
        <dbReference type="ARBA" id="ARBA00022748"/>
    </source>
</evidence>
<evidence type="ECO:0000259" key="8">
    <source>
        <dbReference type="Pfam" id="PF23892"/>
    </source>
</evidence>
<feature type="repeat" description="TPR" evidence="5">
    <location>
        <begin position="164"/>
        <end position="197"/>
    </location>
</feature>
<accession>A0A1R3VYN0</accession>
<name>A0A1R3VYN0_9GAMM</name>
<proteinExistence type="predicted"/>
<dbReference type="Pfam" id="PF23892">
    <property type="entry name" value="Ig_CycH"/>
    <property type="match status" value="1"/>
</dbReference>
<dbReference type="InterPro" id="IPR019734">
    <property type="entry name" value="TPR_rpt"/>
</dbReference>
<dbReference type="SUPFAM" id="SSF48452">
    <property type="entry name" value="TPR-like"/>
    <property type="match status" value="1"/>
</dbReference>
<dbReference type="PROSITE" id="PS50005">
    <property type="entry name" value="TPR"/>
    <property type="match status" value="1"/>
</dbReference>
<comment type="subcellular location">
    <subcellularLocation>
        <location evidence="1">Cell envelope</location>
    </subcellularLocation>
</comment>
<reference evidence="10 11" key="1">
    <citation type="submission" date="2017-01" db="EMBL/GenBank/DDBJ databases">
        <authorList>
            <person name="Mah S.A."/>
            <person name="Swanson W.J."/>
            <person name="Moy G.W."/>
            <person name="Vacquier V.D."/>
        </authorList>
    </citation>
    <scope>NUCLEOTIDE SEQUENCE [LARGE SCALE GENOMIC DNA]</scope>
    <source>
        <strain evidence="10 11">M9</strain>
    </source>
</reference>
<dbReference type="NCBIfam" id="TIGR03142">
    <property type="entry name" value="cytochro_ccmI"/>
    <property type="match status" value="1"/>
</dbReference>
<protein>
    <submittedName>
        <fullName evidence="10">Cytochrome c-type biogenesis protein CcmH</fullName>
    </submittedName>
</protein>
<feature type="transmembrane region" description="Helical" evidence="7">
    <location>
        <begin position="6"/>
        <end position="25"/>
    </location>
</feature>
<dbReference type="GO" id="GO:0030313">
    <property type="term" value="C:cell envelope"/>
    <property type="evidence" value="ECO:0007669"/>
    <property type="project" value="UniProtKB-SubCell"/>
</dbReference>
<gene>
    <name evidence="10" type="ORF">SAMN05216526_1283</name>
</gene>
<dbReference type="InterPro" id="IPR056413">
    <property type="entry name" value="TPR_CcmH_CycH"/>
</dbReference>
<dbReference type="EMBL" id="FTPK01000002">
    <property type="protein sequence ID" value="SIT70303.1"/>
    <property type="molecule type" value="Genomic_DNA"/>
</dbReference>
<dbReference type="RefSeq" id="WP_076755668.1">
    <property type="nucleotide sequence ID" value="NZ_CP023018.1"/>
</dbReference>
<feature type="domain" description="Cytochrome c-type biogenesis protein H Ig-like" evidence="8">
    <location>
        <begin position="313"/>
        <end position="420"/>
    </location>
</feature>
<evidence type="ECO:0000256" key="2">
    <source>
        <dbReference type="ARBA" id="ARBA00022737"/>
    </source>
</evidence>
<dbReference type="InterPro" id="IPR051263">
    <property type="entry name" value="C-type_cytochrome_biogenesis"/>
</dbReference>
<evidence type="ECO:0000256" key="7">
    <source>
        <dbReference type="SAM" id="Phobius"/>
    </source>
</evidence>
<keyword evidence="4 5" id="KW-0802">TPR repeat</keyword>
<organism evidence="10 11">
    <name type="scientific">Ectothiorhodosinus mongolicus</name>
    <dbReference type="NCBI Taxonomy" id="233100"/>
    <lineage>
        <taxon>Bacteria</taxon>
        <taxon>Pseudomonadati</taxon>
        <taxon>Pseudomonadota</taxon>
        <taxon>Gammaproteobacteria</taxon>
        <taxon>Chromatiales</taxon>
        <taxon>Ectothiorhodospiraceae</taxon>
        <taxon>Ectothiorhodosinus</taxon>
    </lineage>
</organism>
<evidence type="ECO:0000256" key="5">
    <source>
        <dbReference type="PROSITE-ProRule" id="PRU00339"/>
    </source>
</evidence>
<feature type="domain" description="Cytochrome c-type biogenesis protein H TPR" evidence="9">
    <location>
        <begin position="141"/>
        <end position="268"/>
    </location>
</feature>
<evidence type="ECO:0000256" key="4">
    <source>
        <dbReference type="ARBA" id="ARBA00022803"/>
    </source>
</evidence>
<dbReference type="GO" id="GO:0017004">
    <property type="term" value="P:cytochrome complex assembly"/>
    <property type="evidence" value="ECO:0007669"/>
    <property type="project" value="UniProtKB-KW"/>
</dbReference>
<dbReference type="Gene3D" id="1.25.40.10">
    <property type="entry name" value="Tetratricopeptide repeat domain"/>
    <property type="match status" value="1"/>
</dbReference>